<feature type="transmembrane region" description="Helical" evidence="3">
    <location>
        <begin position="313"/>
        <end position="332"/>
    </location>
</feature>
<dbReference type="InterPro" id="IPR037185">
    <property type="entry name" value="EmrE-like"/>
</dbReference>
<evidence type="ECO:0000256" key="2">
    <source>
        <dbReference type="SAM" id="MobiDB-lite"/>
    </source>
</evidence>
<comment type="similarity">
    <text evidence="1">Belongs to the EamA transporter family.</text>
</comment>
<dbReference type="Proteomes" id="UP000320393">
    <property type="component" value="Unassembled WGS sequence"/>
</dbReference>
<reference evidence="5 6" key="1">
    <citation type="journal article" date="2019" name="Nat. Microbiol.">
        <title>Mediterranean grassland soil C-N compound turnover is dependent on rainfall and depth, and is mediated by genomically divergent microorganisms.</title>
        <authorList>
            <person name="Diamond S."/>
            <person name="Andeer P.F."/>
            <person name="Li Z."/>
            <person name="Crits-Christoph A."/>
            <person name="Burstein D."/>
            <person name="Anantharaman K."/>
            <person name="Lane K.R."/>
            <person name="Thomas B.C."/>
            <person name="Pan C."/>
            <person name="Northen T.R."/>
            <person name="Banfield J.F."/>
        </authorList>
    </citation>
    <scope>NUCLEOTIDE SEQUENCE [LARGE SCALE GENOMIC DNA]</scope>
    <source>
        <strain evidence="5">NP_5</strain>
    </source>
</reference>
<dbReference type="GO" id="GO:0016020">
    <property type="term" value="C:membrane"/>
    <property type="evidence" value="ECO:0007669"/>
    <property type="project" value="InterPro"/>
</dbReference>
<dbReference type="Pfam" id="PF00892">
    <property type="entry name" value="EamA"/>
    <property type="match status" value="2"/>
</dbReference>
<evidence type="ECO:0000313" key="5">
    <source>
        <dbReference type="EMBL" id="TMJ08361.1"/>
    </source>
</evidence>
<evidence type="ECO:0000256" key="3">
    <source>
        <dbReference type="SAM" id="Phobius"/>
    </source>
</evidence>
<organism evidence="5 6">
    <name type="scientific">Candidatus Segetimicrobium genomatis</name>
    <dbReference type="NCBI Taxonomy" id="2569760"/>
    <lineage>
        <taxon>Bacteria</taxon>
        <taxon>Bacillati</taxon>
        <taxon>Candidatus Sysuimicrobiota</taxon>
        <taxon>Candidatus Sysuimicrobiia</taxon>
        <taxon>Candidatus Sysuimicrobiales</taxon>
        <taxon>Candidatus Segetimicrobiaceae</taxon>
        <taxon>Candidatus Segetimicrobium</taxon>
    </lineage>
</organism>
<feature type="transmembrane region" description="Helical" evidence="3">
    <location>
        <begin position="201"/>
        <end position="221"/>
    </location>
</feature>
<feature type="transmembrane region" description="Helical" evidence="3">
    <location>
        <begin position="119"/>
        <end position="139"/>
    </location>
</feature>
<keyword evidence="3" id="KW-0812">Transmembrane</keyword>
<keyword evidence="3" id="KW-1133">Transmembrane helix</keyword>
<feature type="compositionally biased region" description="Low complexity" evidence="2">
    <location>
        <begin position="28"/>
        <end position="49"/>
    </location>
</feature>
<proteinExistence type="inferred from homology"/>
<evidence type="ECO:0000313" key="6">
    <source>
        <dbReference type="Proteomes" id="UP000320393"/>
    </source>
</evidence>
<name>A0A537LK27_9BACT</name>
<dbReference type="PANTHER" id="PTHR22911:SF135">
    <property type="entry name" value="BLR4310 PROTEIN"/>
    <property type="match status" value="1"/>
</dbReference>
<feature type="transmembrane region" description="Helical" evidence="3">
    <location>
        <begin position="176"/>
        <end position="195"/>
    </location>
</feature>
<dbReference type="AlphaFoldDB" id="A0A537LK27"/>
<dbReference type="InterPro" id="IPR000620">
    <property type="entry name" value="EamA_dom"/>
</dbReference>
<feature type="non-terminal residue" evidence="5">
    <location>
        <position position="1"/>
    </location>
</feature>
<feature type="transmembrane region" description="Helical" evidence="3">
    <location>
        <begin position="58"/>
        <end position="78"/>
    </location>
</feature>
<keyword evidence="3" id="KW-0472">Membrane</keyword>
<evidence type="ECO:0000256" key="1">
    <source>
        <dbReference type="ARBA" id="ARBA00007362"/>
    </source>
</evidence>
<feature type="transmembrane region" description="Helical" evidence="3">
    <location>
        <begin position="260"/>
        <end position="278"/>
    </location>
</feature>
<dbReference type="EMBL" id="VBAM01000404">
    <property type="protein sequence ID" value="TMJ08361.1"/>
    <property type="molecule type" value="Genomic_DNA"/>
</dbReference>
<dbReference type="PANTHER" id="PTHR22911">
    <property type="entry name" value="ACYL-MALONYL CONDENSING ENZYME-RELATED"/>
    <property type="match status" value="1"/>
</dbReference>
<sequence>INARRCTRQLPARRPATVTDLLGRPDQALADPPGPLSSSAGGASGGSRRVAADDGDQHWLGMLLTTASAIAYSSAGFFTRLIHLDAWTVLFWRGVFAGLFIAGFIVWQNRRGTLAAVRAIGVPGLVAASLSTLATILFINAFRRTSVADVTIIFAVTPLVTATIAWLWLGERERWTTLLASAGALLGVVVMVGGAAREGHLFGDLLAVGTILCMAVLMILIRKHRETPMLPAACLSAFLCPLAVWPVAAPWNVRPTDMGYLVLFGTSQFGLGLLLLTLGTRLISATESALVSALEAPLAIVWVWLAFKEVPALTTFAGGAIVMAAVSAYIVTSSRQR</sequence>
<comment type="caution">
    <text evidence="5">The sequence shown here is derived from an EMBL/GenBank/DDBJ whole genome shotgun (WGS) entry which is preliminary data.</text>
</comment>
<dbReference type="SUPFAM" id="SSF103481">
    <property type="entry name" value="Multidrug resistance efflux transporter EmrE"/>
    <property type="match status" value="2"/>
</dbReference>
<feature type="transmembrane region" description="Helical" evidence="3">
    <location>
        <begin position="290"/>
        <end position="307"/>
    </location>
</feature>
<feature type="transmembrane region" description="Helical" evidence="3">
    <location>
        <begin position="90"/>
        <end position="107"/>
    </location>
</feature>
<feature type="transmembrane region" description="Helical" evidence="3">
    <location>
        <begin position="151"/>
        <end position="169"/>
    </location>
</feature>
<gene>
    <name evidence="5" type="ORF">E6H02_10075</name>
</gene>
<evidence type="ECO:0000259" key="4">
    <source>
        <dbReference type="Pfam" id="PF00892"/>
    </source>
</evidence>
<feature type="domain" description="EamA" evidence="4">
    <location>
        <begin position="60"/>
        <end position="192"/>
    </location>
</feature>
<feature type="domain" description="EamA" evidence="4">
    <location>
        <begin position="202"/>
        <end position="327"/>
    </location>
</feature>
<accession>A0A537LK27</accession>
<feature type="region of interest" description="Disordered" evidence="2">
    <location>
        <begin position="23"/>
        <end position="50"/>
    </location>
</feature>
<feature type="transmembrane region" description="Helical" evidence="3">
    <location>
        <begin position="228"/>
        <end position="248"/>
    </location>
</feature>
<protein>
    <submittedName>
        <fullName evidence="5">DMT family transporter</fullName>
    </submittedName>
</protein>